<sequence>MTVTTPNGWAVVPDYGDPALGTLGAVAGRGNVRAGDVAAVLAAFCEDFAREVEPIVTADSWGYAPRRQHGSTRWSNHASGTAIDINASRHPEFRSTYTAAQRAAIRALLVRYPVLRWGGDWPPSELDEMHVEIRVAPTALTAFAATLGGTTMAAPRMTSPAQGHVSSRYGSRSGGFHAGLDIAGGGLPRVVRAAFAGTVERIVRGRRPGQPASTGPVLAPGRSGNGIVVRNPDGERQLYGHVTVDAGLRVGDTVDVGDRSGVTDLSGITTGYHLHFEVWNAHGRTRDPEIDFRAFGVTPGSAPYVPPGTPTPSAPTTSLPTTSADEAQHLAWQQRQNRWGRAGLVEDGIDGPKSQRWRAWVRQLQTALNRWKAVRPQLLVDGDYASATDRAVYQAQKANPTHFGPRPDRVVGPYTIVALGIPAKPDVG</sequence>
<dbReference type="PANTHER" id="PTHR21666:SF270">
    <property type="entry name" value="MUREIN HYDROLASE ACTIVATOR ENVC"/>
    <property type="match status" value="1"/>
</dbReference>
<organism evidence="4 5">
    <name type="scientific">Salana multivorans</name>
    <dbReference type="NCBI Taxonomy" id="120377"/>
    <lineage>
        <taxon>Bacteria</taxon>
        <taxon>Bacillati</taxon>
        <taxon>Actinomycetota</taxon>
        <taxon>Actinomycetes</taxon>
        <taxon>Micrococcales</taxon>
        <taxon>Beutenbergiaceae</taxon>
        <taxon>Salana</taxon>
    </lineage>
</organism>
<accession>A0A3N2D8M6</accession>
<dbReference type="OrthoDB" id="1099523at2"/>
<dbReference type="InterPro" id="IPR011055">
    <property type="entry name" value="Dup_hybrid_motif"/>
</dbReference>
<evidence type="ECO:0000259" key="2">
    <source>
        <dbReference type="Pfam" id="PF01551"/>
    </source>
</evidence>
<dbReference type="CDD" id="cd12797">
    <property type="entry name" value="M23_peptidase"/>
    <property type="match status" value="1"/>
</dbReference>
<feature type="region of interest" description="Disordered" evidence="1">
    <location>
        <begin position="302"/>
        <end position="321"/>
    </location>
</feature>
<dbReference type="InterPro" id="IPR036365">
    <property type="entry name" value="PGBD-like_sf"/>
</dbReference>
<feature type="region of interest" description="Disordered" evidence="1">
    <location>
        <begin position="206"/>
        <end position="225"/>
    </location>
</feature>
<dbReference type="SUPFAM" id="SSF51261">
    <property type="entry name" value="Duplicated hybrid motif"/>
    <property type="match status" value="1"/>
</dbReference>
<dbReference type="Proteomes" id="UP000275356">
    <property type="component" value="Unassembled WGS sequence"/>
</dbReference>
<keyword evidence="5" id="KW-1185">Reference proteome</keyword>
<dbReference type="InterPro" id="IPR016047">
    <property type="entry name" value="M23ase_b-sheet_dom"/>
</dbReference>
<dbReference type="RefSeq" id="WP_123738226.1">
    <property type="nucleotide sequence ID" value="NZ_RKHQ01000001.1"/>
</dbReference>
<evidence type="ECO:0000313" key="4">
    <source>
        <dbReference type="EMBL" id="ROR95988.1"/>
    </source>
</evidence>
<name>A0A3N2D8M6_9MICO</name>
<reference evidence="4 5" key="1">
    <citation type="submission" date="2018-11" db="EMBL/GenBank/DDBJ databases">
        <title>Sequencing the genomes of 1000 actinobacteria strains.</title>
        <authorList>
            <person name="Klenk H.-P."/>
        </authorList>
    </citation>
    <scope>NUCLEOTIDE SEQUENCE [LARGE SCALE GENOMIC DNA]</scope>
    <source>
        <strain evidence="4 5">DSM 13521</strain>
    </source>
</reference>
<dbReference type="InterPro" id="IPR039561">
    <property type="entry name" value="Peptidase_M15C"/>
</dbReference>
<dbReference type="EMBL" id="RKHQ01000001">
    <property type="protein sequence ID" value="ROR95988.1"/>
    <property type="molecule type" value="Genomic_DNA"/>
</dbReference>
<feature type="domain" description="M23ase beta-sheet core" evidence="2">
    <location>
        <begin position="176"/>
        <end position="286"/>
    </location>
</feature>
<dbReference type="AlphaFoldDB" id="A0A3N2D8M6"/>
<protein>
    <submittedName>
        <fullName evidence="4">Peptidase M23-like protein</fullName>
    </submittedName>
</protein>
<gene>
    <name evidence="4" type="ORF">EDD28_0558</name>
</gene>
<evidence type="ECO:0000259" key="3">
    <source>
        <dbReference type="Pfam" id="PF13539"/>
    </source>
</evidence>
<dbReference type="Gene3D" id="3.30.1380.10">
    <property type="match status" value="1"/>
</dbReference>
<dbReference type="SUPFAM" id="SSF55166">
    <property type="entry name" value="Hedgehog/DD-peptidase"/>
    <property type="match status" value="1"/>
</dbReference>
<dbReference type="Pfam" id="PF01551">
    <property type="entry name" value="Peptidase_M23"/>
    <property type="match status" value="1"/>
</dbReference>
<dbReference type="GO" id="GO:0004222">
    <property type="term" value="F:metalloendopeptidase activity"/>
    <property type="evidence" value="ECO:0007669"/>
    <property type="project" value="TreeGrafter"/>
</dbReference>
<dbReference type="PANTHER" id="PTHR21666">
    <property type="entry name" value="PEPTIDASE-RELATED"/>
    <property type="match status" value="1"/>
</dbReference>
<dbReference type="InterPro" id="IPR050570">
    <property type="entry name" value="Cell_wall_metabolism_enzyme"/>
</dbReference>
<dbReference type="InterPro" id="IPR009045">
    <property type="entry name" value="Zn_M74/Hedgehog-like"/>
</dbReference>
<feature type="compositionally biased region" description="Pro residues" evidence="1">
    <location>
        <begin position="304"/>
        <end position="313"/>
    </location>
</feature>
<proteinExistence type="predicted"/>
<comment type="caution">
    <text evidence="4">The sequence shown here is derived from an EMBL/GenBank/DDBJ whole genome shotgun (WGS) entry which is preliminary data.</text>
</comment>
<dbReference type="Pfam" id="PF13539">
    <property type="entry name" value="Peptidase_M15_4"/>
    <property type="match status" value="1"/>
</dbReference>
<dbReference type="Gene3D" id="1.10.101.10">
    <property type="entry name" value="PGBD-like superfamily/PGBD"/>
    <property type="match status" value="1"/>
</dbReference>
<evidence type="ECO:0000256" key="1">
    <source>
        <dbReference type="SAM" id="MobiDB-lite"/>
    </source>
</evidence>
<dbReference type="Gene3D" id="2.70.70.10">
    <property type="entry name" value="Glucose Permease (Domain IIA)"/>
    <property type="match status" value="1"/>
</dbReference>
<dbReference type="SUPFAM" id="SSF47090">
    <property type="entry name" value="PGBD-like"/>
    <property type="match status" value="1"/>
</dbReference>
<feature type="domain" description="Peptidase M15C" evidence="3">
    <location>
        <begin position="70"/>
        <end position="133"/>
    </location>
</feature>
<dbReference type="InterPro" id="IPR036366">
    <property type="entry name" value="PGBDSf"/>
</dbReference>
<evidence type="ECO:0000313" key="5">
    <source>
        <dbReference type="Proteomes" id="UP000275356"/>
    </source>
</evidence>